<evidence type="ECO:0000313" key="2">
    <source>
        <dbReference type="Proteomes" id="UP000291591"/>
    </source>
</evidence>
<evidence type="ECO:0008006" key="3">
    <source>
        <dbReference type="Google" id="ProtNLM"/>
    </source>
</evidence>
<dbReference type="RefSeq" id="WP_130292984.1">
    <property type="nucleotide sequence ID" value="NZ_SHKL01000001.1"/>
</dbReference>
<reference evidence="1 2" key="1">
    <citation type="submission" date="2019-02" db="EMBL/GenBank/DDBJ databases">
        <title>Sequencing the genomes of 1000 actinobacteria strains.</title>
        <authorList>
            <person name="Klenk H.-P."/>
        </authorList>
    </citation>
    <scope>NUCLEOTIDE SEQUENCE [LARGE SCALE GENOMIC DNA]</scope>
    <source>
        <strain evidence="1 2">DSM 45779</strain>
    </source>
</reference>
<evidence type="ECO:0000313" key="1">
    <source>
        <dbReference type="EMBL" id="RZT88874.1"/>
    </source>
</evidence>
<sequence length="138" mass="14971">MTPRIPQEFDDIPFAALVPGSVHTGRYPVTTELVAAYDRLTGSGPARADGVAPSSVFSTFDPVYRAMGGRMEQGSVHVGQRILPFADARVGDVLDVTVTVAEAAYVRDRPTVVLEVDYRRGDELVARTRSTILWGFSS</sequence>
<dbReference type="InterPro" id="IPR029069">
    <property type="entry name" value="HotDog_dom_sf"/>
</dbReference>
<dbReference type="Proteomes" id="UP000291591">
    <property type="component" value="Unassembled WGS sequence"/>
</dbReference>
<dbReference type="SUPFAM" id="SSF54637">
    <property type="entry name" value="Thioesterase/thiol ester dehydrase-isomerase"/>
    <property type="match status" value="1"/>
</dbReference>
<keyword evidence="2" id="KW-1185">Reference proteome</keyword>
<name>A0A4Q7V5U6_PSEST</name>
<dbReference type="AlphaFoldDB" id="A0A4Q7V5U6"/>
<dbReference type="Gene3D" id="3.10.129.10">
    <property type="entry name" value="Hotdog Thioesterase"/>
    <property type="match status" value="1"/>
</dbReference>
<comment type="caution">
    <text evidence="1">The sequence shown here is derived from an EMBL/GenBank/DDBJ whole genome shotgun (WGS) entry which is preliminary data.</text>
</comment>
<protein>
    <recommendedName>
        <fullName evidence="3">MaoC dehydratase-like protein</fullName>
    </recommendedName>
</protein>
<proteinExistence type="predicted"/>
<dbReference type="EMBL" id="SHKL01000001">
    <property type="protein sequence ID" value="RZT88874.1"/>
    <property type="molecule type" value="Genomic_DNA"/>
</dbReference>
<organism evidence="1 2">
    <name type="scientific">Pseudonocardia sediminis</name>
    <dbReference type="NCBI Taxonomy" id="1397368"/>
    <lineage>
        <taxon>Bacteria</taxon>
        <taxon>Bacillati</taxon>
        <taxon>Actinomycetota</taxon>
        <taxon>Actinomycetes</taxon>
        <taxon>Pseudonocardiales</taxon>
        <taxon>Pseudonocardiaceae</taxon>
        <taxon>Pseudonocardia</taxon>
    </lineage>
</organism>
<gene>
    <name evidence="1" type="ORF">EV383_5827</name>
</gene>
<accession>A0A4Q7V5U6</accession>
<dbReference type="OrthoDB" id="3577999at2"/>